<keyword evidence="1 2" id="KW-0238">DNA-binding</keyword>
<feature type="domain" description="HMG box" evidence="3">
    <location>
        <begin position="6"/>
        <end position="74"/>
    </location>
</feature>
<feature type="DNA-binding region" description="HMG box" evidence="2">
    <location>
        <begin position="6"/>
        <end position="74"/>
    </location>
</feature>
<dbReference type="Proteomes" id="UP000815677">
    <property type="component" value="Unassembled WGS sequence"/>
</dbReference>
<evidence type="ECO:0000259" key="3">
    <source>
        <dbReference type="PROSITE" id="PS50118"/>
    </source>
</evidence>
<evidence type="ECO:0000313" key="5">
    <source>
        <dbReference type="Proteomes" id="UP000815677"/>
    </source>
</evidence>
<reference evidence="4" key="1">
    <citation type="submission" date="2014-09" db="EMBL/GenBank/DDBJ databases">
        <title>Genome sequence of the luminous mushroom Mycena chlorophos for searching fungal bioluminescence genes.</title>
        <authorList>
            <person name="Tanaka Y."/>
            <person name="Kasuga D."/>
            <person name="Oba Y."/>
            <person name="Hase S."/>
            <person name="Sato K."/>
            <person name="Oba Y."/>
            <person name="Sakakibara Y."/>
        </authorList>
    </citation>
    <scope>NUCLEOTIDE SEQUENCE</scope>
</reference>
<keyword evidence="5" id="KW-1185">Reference proteome</keyword>
<protein>
    <recommendedName>
        <fullName evidence="3">HMG box domain-containing protein</fullName>
    </recommendedName>
</protein>
<organism evidence="4 5">
    <name type="scientific">Mycena chlorophos</name>
    <name type="common">Agaric fungus</name>
    <name type="synonym">Agaricus chlorophos</name>
    <dbReference type="NCBI Taxonomy" id="658473"/>
    <lineage>
        <taxon>Eukaryota</taxon>
        <taxon>Fungi</taxon>
        <taxon>Dikarya</taxon>
        <taxon>Basidiomycota</taxon>
        <taxon>Agaricomycotina</taxon>
        <taxon>Agaricomycetes</taxon>
        <taxon>Agaricomycetidae</taxon>
        <taxon>Agaricales</taxon>
        <taxon>Marasmiineae</taxon>
        <taxon>Mycenaceae</taxon>
        <taxon>Mycena</taxon>
    </lineage>
</organism>
<keyword evidence="2" id="KW-0539">Nucleus</keyword>
<evidence type="ECO:0000313" key="4">
    <source>
        <dbReference type="EMBL" id="GAT56750.1"/>
    </source>
</evidence>
<evidence type="ECO:0000256" key="2">
    <source>
        <dbReference type="PROSITE-ProRule" id="PRU00267"/>
    </source>
</evidence>
<evidence type="ECO:0000256" key="1">
    <source>
        <dbReference type="ARBA" id="ARBA00023125"/>
    </source>
</evidence>
<dbReference type="SMART" id="SM00398">
    <property type="entry name" value="HMG"/>
    <property type="match status" value="1"/>
</dbReference>
<gene>
    <name evidence="4" type="ORF">MCHLO_13368</name>
</gene>
<name>A0ABQ0M073_MYCCL</name>
<dbReference type="InterPro" id="IPR009071">
    <property type="entry name" value="HMG_box_dom"/>
</dbReference>
<dbReference type="PANTHER" id="PTHR48112:SF22">
    <property type="entry name" value="MITOCHONDRIAL TRANSCRIPTION FACTOR A, ISOFORM B"/>
    <property type="match status" value="1"/>
</dbReference>
<dbReference type="Pfam" id="PF00505">
    <property type="entry name" value="HMG_box"/>
    <property type="match status" value="1"/>
</dbReference>
<sequence>MSQPLPREYTSAYMFFAQAQRDALRTANPDATFGQIGVLMASQWKGMNAADRQQYVDLAEADKARYLQELERYEAENPKHSEIDGSVA</sequence>
<accession>A0ABQ0M073</accession>
<dbReference type="EMBL" id="DF849337">
    <property type="protein sequence ID" value="GAT56750.1"/>
    <property type="molecule type" value="Genomic_DNA"/>
</dbReference>
<dbReference type="PROSITE" id="PS50118">
    <property type="entry name" value="HMG_BOX_2"/>
    <property type="match status" value="1"/>
</dbReference>
<proteinExistence type="predicted"/>
<dbReference type="PANTHER" id="PTHR48112">
    <property type="entry name" value="HIGH MOBILITY GROUP PROTEIN DSP1"/>
    <property type="match status" value="1"/>
</dbReference>
<dbReference type="SUPFAM" id="SSF47095">
    <property type="entry name" value="HMG-box"/>
    <property type="match status" value="1"/>
</dbReference>
<dbReference type="InterPro" id="IPR036910">
    <property type="entry name" value="HMG_box_dom_sf"/>
</dbReference>
<dbReference type="Gene3D" id="1.10.30.10">
    <property type="entry name" value="High mobility group box domain"/>
    <property type="match status" value="1"/>
</dbReference>
<dbReference type="InterPro" id="IPR050342">
    <property type="entry name" value="HMGB"/>
</dbReference>